<feature type="domain" description="Zn(2)-C6 fungal-type" evidence="7">
    <location>
        <begin position="100"/>
        <end position="132"/>
    </location>
</feature>
<evidence type="ECO:0000256" key="3">
    <source>
        <dbReference type="ARBA" id="ARBA00023125"/>
    </source>
</evidence>
<comment type="subcellular location">
    <subcellularLocation>
        <location evidence="1">Nucleus</location>
    </subcellularLocation>
</comment>
<feature type="region of interest" description="Disordered" evidence="6">
    <location>
        <begin position="268"/>
        <end position="300"/>
    </location>
</feature>
<dbReference type="EMBL" id="JAVFKD010000014">
    <property type="protein sequence ID" value="KAK5990922.1"/>
    <property type="molecule type" value="Genomic_DNA"/>
</dbReference>
<protein>
    <submittedName>
        <fullName evidence="8">Transcription factor pbcR</fullName>
    </submittedName>
</protein>
<name>A0ABR0SFG2_9HYPO</name>
<dbReference type="Pfam" id="PF00172">
    <property type="entry name" value="Zn_clus"/>
    <property type="match status" value="1"/>
</dbReference>
<evidence type="ECO:0000256" key="2">
    <source>
        <dbReference type="ARBA" id="ARBA00023015"/>
    </source>
</evidence>
<feature type="region of interest" description="Disordered" evidence="6">
    <location>
        <begin position="15"/>
        <end position="149"/>
    </location>
</feature>
<feature type="compositionally biased region" description="Low complexity" evidence="6">
    <location>
        <begin position="34"/>
        <end position="48"/>
    </location>
</feature>
<dbReference type="InterPro" id="IPR001138">
    <property type="entry name" value="Zn2Cys6_DnaBD"/>
</dbReference>
<dbReference type="PROSITE" id="PS00463">
    <property type="entry name" value="ZN2_CY6_FUNGAL_1"/>
    <property type="match status" value="1"/>
</dbReference>
<comment type="caution">
    <text evidence="8">The sequence shown here is derived from an EMBL/GenBank/DDBJ whole genome shotgun (WGS) entry which is preliminary data.</text>
</comment>
<feature type="region of interest" description="Disordered" evidence="6">
    <location>
        <begin position="161"/>
        <end position="233"/>
    </location>
</feature>
<keyword evidence="4" id="KW-0804">Transcription</keyword>
<keyword evidence="2" id="KW-0805">Transcription regulation</keyword>
<dbReference type="Proteomes" id="UP001338125">
    <property type="component" value="Unassembled WGS sequence"/>
</dbReference>
<gene>
    <name evidence="8" type="ORF">PT974_09197</name>
</gene>
<dbReference type="PANTHER" id="PTHR31845:SF39">
    <property type="entry name" value="TRANSCRIPTION FACTOR PBCR-RELATED"/>
    <property type="match status" value="1"/>
</dbReference>
<sequence>MDLDPRLRSLAAVAAVGDDGAHSSSNSGGRVAASSSTPSPSSQLVQQPHLPPHHGQENSDTPSSTVGSGKEAQHHQEQHRDTSIDGDHNGNGADTKKSRACETCRNLKVRCEPDPGDGPCKRCKKAGRDCVVTAPTRKRQKKTDSRVTELEKKIDALTASLQARAAAPTGHPMTFPGGATTQQQQQPPPPPPPPPPPQQQQQQQQQQRHGSETSTGYGTAWGNGGSKSWGGMEASPMMQSAIMPGQGQLPQEQGTPPAYQPPIVMAGQKRKALERPDPIADDGKSSTSTPLGWSSSLSRPNEGDIIDRGLITMEDAASLFNKYKDHMVRHLPAVVFPPSMSVMDLRKSKPTLFLAIMAAATGENHSLQRVLQRELMQIFAEKVFLTGEKNLELVQALHVAVIWYWPPEHFEELKFYQLVHVAAVMAIDIGLGKKVAAKRAPPLSDGTSPLIQQLSSVDERG</sequence>
<dbReference type="SUPFAM" id="SSF101447">
    <property type="entry name" value="Formin homology 2 domain (FH2 domain)"/>
    <property type="match status" value="1"/>
</dbReference>
<dbReference type="CDD" id="cd00067">
    <property type="entry name" value="GAL4"/>
    <property type="match status" value="1"/>
</dbReference>
<dbReference type="InterPro" id="IPR051089">
    <property type="entry name" value="prtT"/>
</dbReference>
<evidence type="ECO:0000313" key="9">
    <source>
        <dbReference type="Proteomes" id="UP001338125"/>
    </source>
</evidence>
<dbReference type="Gene3D" id="4.10.240.10">
    <property type="entry name" value="Zn(2)-C6 fungal-type DNA-binding domain"/>
    <property type="match status" value="1"/>
</dbReference>
<dbReference type="SMART" id="SM00066">
    <property type="entry name" value="GAL4"/>
    <property type="match status" value="1"/>
</dbReference>
<feature type="compositionally biased region" description="Low complexity" evidence="6">
    <location>
        <begin position="285"/>
        <end position="298"/>
    </location>
</feature>
<proteinExistence type="predicted"/>
<evidence type="ECO:0000256" key="6">
    <source>
        <dbReference type="SAM" id="MobiDB-lite"/>
    </source>
</evidence>
<evidence type="ECO:0000313" key="8">
    <source>
        <dbReference type="EMBL" id="KAK5990922.1"/>
    </source>
</evidence>
<evidence type="ECO:0000256" key="4">
    <source>
        <dbReference type="ARBA" id="ARBA00023163"/>
    </source>
</evidence>
<dbReference type="PANTHER" id="PTHR31845">
    <property type="entry name" value="FINGER DOMAIN PROTEIN, PUTATIVE-RELATED"/>
    <property type="match status" value="1"/>
</dbReference>
<evidence type="ECO:0000256" key="1">
    <source>
        <dbReference type="ARBA" id="ARBA00004123"/>
    </source>
</evidence>
<keyword evidence="9" id="KW-1185">Reference proteome</keyword>
<feature type="compositionally biased region" description="Polar residues" evidence="6">
    <location>
        <begin position="58"/>
        <end position="67"/>
    </location>
</feature>
<keyword evidence="3" id="KW-0238">DNA-binding</keyword>
<feature type="compositionally biased region" description="Gly residues" evidence="6">
    <location>
        <begin position="219"/>
        <end position="228"/>
    </location>
</feature>
<evidence type="ECO:0000259" key="7">
    <source>
        <dbReference type="PROSITE" id="PS50048"/>
    </source>
</evidence>
<reference evidence="8 9" key="1">
    <citation type="submission" date="2024-01" db="EMBL/GenBank/DDBJ databases">
        <title>Complete genome of Cladobotryum mycophilum ATHUM6906.</title>
        <authorList>
            <person name="Christinaki A.C."/>
            <person name="Myridakis A.I."/>
            <person name="Kouvelis V.N."/>
        </authorList>
    </citation>
    <scope>NUCLEOTIDE SEQUENCE [LARGE SCALE GENOMIC DNA]</scope>
    <source>
        <strain evidence="8 9">ATHUM6906</strain>
    </source>
</reference>
<accession>A0ABR0SFG2</accession>
<dbReference type="InterPro" id="IPR036864">
    <property type="entry name" value="Zn2-C6_fun-type_DNA-bd_sf"/>
</dbReference>
<keyword evidence="5" id="KW-0539">Nucleus</keyword>
<feature type="compositionally biased region" description="Pro residues" evidence="6">
    <location>
        <begin position="186"/>
        <end position="198"/>
    </location>
</feature>
<feature type="compositionally biased region" description="Basic and acidic residues" evidence="6">
    <location>
        <begin position="71"/>
        <end position="102"/>
    </location>
</feature>
<dbReference type="PROSITE" id="PS50048">
    <property type="entry name" value="ZN2_CY6_FUNGAL_2"/>
    <property type="match status" value="1"/>
</dbReference>
<dbReference type="SUPFAM" id="SSF57701">
    <property type="entry name" value="Zn2/Cys6 DNA-binding domain"/>
    <property type="match status" value="1"/>
</dbReference>
<evidence type="ECO:0000256" key="5">
    <source>
        <dbReference type="ARBA" id="ARBA00023242"/>
    </source>
</evidence>
<organism evidence="8 9">
    <name type="scientific">Cladobotryum mycophilum</name>
    <dbReference type="NCBI Taxonomy" id="491253"/>
    <lineage>
        <taxon>Eukaryota</taxon>
        <taxon>Fungi</taxon>
        <taxon>Dikarya</taxon>
        <taxon>Ascomycota</taxon>
        <taxon>Pezizomycotina</taxon>
        <taxon>Sordariomycetes</taxon>
        <taxon>Hypocreomycetidae</taxon>
        <taxon>Hypocreales</taxon>
        <taxon>Hypocreaceae</taxon>
        <taxon>Cladobotryum</taxon>
    </lineage>
</organism>
<feature type="compositionally biased region" description="Basic and acidic residues" evidence="6">
    <location>
        <begin position="271"/>
        <end position="284"/>
    </location>
</feature>